<protein>
    <submittedName>
        <fullName evidence="2">Uncharacterized protein</fullName>
    </submittedName>
</protein>
<gene>
    <name evidence="2" type="ORF">K431DRAFT_315026</name>
</gene>
<dbReference type="EMBL" id="MU003826">
    <property type="protein sequence ID" value="KAF2718358.1"/>
    <property type="molecule type" value="Genomic_DNA"/>
</dbReference>
<evidence type="ECO:0000313" key="3">
    <source>
        <dbReference type="Proteomes" id="UP000799441"/>
    </source>
</evidence>
<feature type="compositionally biased region" description="Polar residues" evidence="1">
    <location>
        <begin position="189"/>
        <end position="198"/>
    </location>
</feature>
<evidence type="ECO:0000313" key="2">
    <source>
        <dbReference type="EMBL" id="KAF2718358.1"/>
    </source>
</evidence>
<feature type="compositionally biased region" description="Low complexity" evidence="1">
    <location>
        <begin position="73"/>
        <end position="89"/>
    </location>
</feature>
<dbReference type="Proteomes" id="UP000799441">
    <property type="component" value="Unassembled WGS sequence"/>
</dbReference>
<feature type="region of interest" description="Disordered" evidence="1">
    <location>
        <begin position="59"/>
        <end position="139"/>
    </location>
</feature>
<name>A0A9P4Q2W0_9PEZI</name>
<accession>A0A9P4Q2W0</accession>
<dbReference type="AlphaFoldDB" id="A0A9P4Q2W0"/>
<comment type="caution">
    <text evidence="2">The sequence shown here is derived from an EMBL/GenBank/DDBJ whole genome shotgun (WGS) entry which is preliminary data.</text>
</comment>
<evidence type="ECO:0000256" key="1">
    <source>
        <dbReference type="SAM" id="MobiDB-lite"/>
    </source>
</evidence>
<reference evidence="2" key="1">
    <citation type="journal article" date="2020" name="Stud. Mycol.">
        <title>101 Dothideomycetes genomes: a test case for predicting lifestyles and emergence of pathogens.</title>
        <authorList>
            <person name="Haridas S."/>
            <person name="Albert R."/>
            <person name="Binder M."/>
            <person name="Bloem J."/>
            <person name="Labutti K."/>
            <person name="Salamov A."/>
            <person name="Andreopoulos B."/>
            <person name="Baker S."/>
            <person name="Barry K."/>
            <person name="Bills G."/>
            <person name="Bluhm B."/>
            <person name="Cannon C."/>
            <person name="Castanera R."/>
            <person name="Culley D."/>
            <person name="Daum C."/>
            <person name="Ezra D."/>
            <person name="Gonzalez J."/>
            <person name="Henrissat B."/>
            <person name="Kuo A."/>
            <person name="Liang C."/>
            <person name="Lipzen A."/>
            <person name="Lutzoni F."/>
            <person name="Magnuson J."/>
            <person name="Mondo S."/>
            <person name="Nolan M."/>
            <person name="Ohm R."/>
            <person name="Pangilinan J."/>
            <person name="Park H.-J."/>
            <person name="Ramirez L."/>
            <person name="Alfaro M."/>
            <person name="Sun H."/>
            <person name="Tritt A."/>
            <person name="Yoshinaga Y."/>
            <person name="Zwiers L.-H."/>
            <person name="Turgeon B."/>
            <person name="Goodwin S."/>
            <person name="Spatafora J."/>
            <person name="Crous P."/>
            <person name="Grigoriev I."/>
        </authorList>
    </citation>
    <scope>NUCLEOTIDE SEQUENCE</scope>
    <source>
        <strain evidence="2">CBS 116435</strain>
    </source>
</reference>
<keyword evidence="3" id="KW-1185">Reference proteome</keyword>
<proteinExistence type="predicted"/>
<organism evidence="2 3">
    <name type="scientific">Polychaeton citri CBS 116435</name>
    <dbReference type="NCBI Taxonomy" id="1314669"/>
    <lineage>
        <taxon>Eukaryota</taxon>
        <taxon>Fungi</taxon>
        <taxon>Dikarya</taxon>
        <taxon>Ascomycota</taxon>
        <taxon>Pezizomycotina</taxon>
        <taxon>Dothideomycetes</taxon>
        <taxon>Dothideomycetidae</taxon>
        <taxon>Capnodiales</taxon>
        <taxon>Capnodiaceae</taxon>
        <taxon>Polychaeton</taxon>
    </lineage>
</organism>
<feature type="region of interest" description="Disordered" evidence="1">
    <location>
        <begin position="173"/>
        <end position="198"/>
    </location>
</feature>
<sequence length="198" mass="21843">MVKWSAAEDQQLLLVANVIHKFDCNKIAELWNENYAGENGANKVTGSAISQHLMKLRSKVAGPSAQSTPRKIATPALKSKTTTTPSTGGAKRKRNIDEQDDSEEDAAGTTPTIKRESLGRTKKTPRKYCDFESDDGEEDEAVGDEFDMFDVPYPFKNKKAAKNSFIERFKKDKDFGGSIEDGSDISPYDPTNDTIVLS</sequence>